<dbReference type="GO" id="GO:0000976">
    <property type="term" value="F:transcription cis-regulatory region binding"/>
    <property type="evidence" value="ECO:0007669"/>
    <property type="project" value="TreeGrafter"/>
</dbReference>
<dbReference type="GO" id="GO:0003700">
    <property type="term" value="F:DNA-binding transcription factor activity"/>
    <property type="evidence" value="ECO:0007669"/>
    <property type="project" value="TreeGrafter"/>
</dbReference>
<evidence type="ECO:0000313" key="5">
    <source>
        <dbReference type="EMBL" id="POR45185.1"/>
    </source>
</evidence>
<dbReference type="InterPro" id="IPR036271">
    <property type="entry name" value="Tet_transcr_reg_TetR-rel_C_sf"/>
</dbReference>
<organism evidence="5 6">
    <name type="scientific">Paraburkholderia eburnea</name>
    <dbReference type="NCBI Taxonomy" id="1189126"/>
    <lineage>
        <taxon>Bacteria</taxon>
        <taxon>Pseudomonadati</taxon>
        <taxon>Pseudomonadota</taxon>
        <taxon>Betaproteobacteria</taxon>
        <taxon>Burkholderiales</taxon>
        <taxon>Burkholderiaceae</taxon>
        <taxon>Paraburkholderia</taxon>
    </lineage>
</organism>
<evidence type="ECO:0000256" key="3">
    <source>
        <dbReference type="ARBA" id="ARBA00023163"/>
    </source>
</evidence>
<dbReference type="AlphaFoldDB" id="A0A2S4LS05"/>
<protein>
    <submittedName>
        <fullName evidence="5">TetR family transcriptional regulator</fullName>
    </submittedName>
</protein>
<dbReference type="PANTHER" id="PTHR30055:SF148">
    <property type="entry name" value="TETR-FAMILY TRANSCRIPTIONAL REGULATOR"/>
    <property type="match status" value="1"/>
</dbReference>
<reference evidence="5 6" key="1">
    <citation type="submission" date="2018-01" db="EMBL/GenBank/DDBJ databases">
        <title>Genomic Encyclopedia of Type Strains, Phase III (KMG-III): the genomes of soil and plant-associated and newly described type strains.</title>
        <authorList>
            <person name="Whitman W."/>
        </authorList>
    </citation>
    <scope>NUCLEOTIDE SEQUENCE [LARGE SCALE GENOMIC DNA]</scope>
    <source>
        <strain evidence="5 6">JCM 18070</strain>
    </source>
</reference>
<keyword evidence="2" id="KW-0238">DNA-binding</keyword>
<name>A0A2S4LS05_9BURK</name>
<proteinExistence type="predicted"/>
<keyword evidence="1" id="KW-0805">Transcription regulation</keyword>
<evidence type="ECO:0000259" key="4">
    <source>
        <dbReference type="Pfam" id="PF16859"/>
    </source>
</evidence>
<evidence type="ECO:0000313" key="6">
    <source>
        <dbReference type="Proteomes" id="UP000237381"/>
    </source>
</evidence>
<sequence length="168" mass="18744">MLEIAERAAVNKTSLYRRWGDIRNLMADVAVERLIREEPIPTGGSVRENLVTWAMSIAHSLSNQHSLSLLRVMAMTPQVSAQERDIMKTPIGRRLEELNQMLDVGRQLGEVVPSSELIVEIVLAPLYMQALFTGSMQTMESTTRRVDRAFQLAGIDAAPDCPRNGPID</sequence>
<dbReference type="Proteomes" id="UP000237381">
    <property type="component" value="Unassembled WGS sequence"/>
</dbReference>
<dbReference type="EMBL" id="PQGA01000039">
    <property type="protein sequence ID" value="POR45185.1"/>
    <property type="molecule type" value="Genomic_DNA"/>
</dbReference>
<gene>
    <name evidence="5" type="ORF">B0G62_1391</name>
</gene>
<feature type="domain" description="Tetracyclin repressor-like C-terminal" evidence="4">
    <location>
        <begin position="41"/>
        <end position="147"/>
    </location>
</feature>
<accession>A0A2S4LS05</accession>
<dbReference type="PANTHER" id="PTHR30055">
    <property type="entry name" value="HTH-TYPE TRANSCRIPTIONAL REGULATOR RUTR"/>
    <property type="match status" value="1"/>
</dbReference>
<keyword evidence="3" id="KW-0804">Transcription</keyword>
<dbReference type="SUPFAM" id="SSF48498">
    <property type="entry name" value="Tetracyclin repressor-like, C-terminal domain"/>
    <property type="match status" value="1"/>
</dbReference>
<dbReference type="InterPro" id="IPR011075">
    <property type="entry name" value="TetR_C"/>
</dbReference>
<dbReference type="Gene3D" id="1.10.357.10">
    <property type="entry name" value="Tetracycline Repressor, domain 2"/>
    <property type="match status" value="1"/>
</dbReference>
<keyword evidence="6" id="KW-1185">Reference proteome</keyword>
<dbReference type="InterPro" id="IPR050109">
    <property type="entry name" value="HTH-type_TetR-like_transc_reg"/>
</dbReference>
<dbReference type="Gene3D" id="1.10.10.60">
    <property type="entry name" value="Homeodomain-like"/>
    <property type="match status" value="1"/>
</dbReference>
<dbReference type="Pfam" id="PF16859">
    <property type="entry name" value="TetR_C_11"/>
    <property type="match status" value="1"/>
</dbReference>
<comment type="caution">
    <text evidence="5">The sequence shown here is derived from an EMBL/GenBank/DDBJ whole genome shotgun (WGS) entry which is preliminary data.</text>
</comment>
<evidence type="ECO:0000256" key="1">
    <source>
        <dbReference type="ARBA" id="ARBA00023015"/>
    </source>
</evidence>
<evidence type="ECO:0000256" key="2">
    <source>
        <dbReference type="ARBA" id="ARBA00023125"/>
    </source>
</evidence>